<dbReference type="SUPFAM" id="SSF53822">
    <property type="entry name" value="Periplasmic binding protein-like I"/>
    <property type="match status" value="1"/>
</dbReference>
<dbReference type="GO" id="GO:0000976">
    <property type="term" value="F:transcription cis-regulatory region binding"/>
    <property type="evidence" value="ECO:0007669"/>
    <property type="project" value="TreeGrafter"/>
</dbReference>
<accession>A0A2M9HC67</accession>
<gene>
    <name evidence="5" type="ORF">CSQ87_10425</name>
</gene>
<protein>
    <submittedName>
        <fullName evidence="5">LacI family transcriptional regulator</fullName>
    </submittedName>
</protein>
<proteinExistence type="predicted"/>
<dbReference type="CDD" id="cd06267">
    <property type="entry name" value="PBP1_LacI_sugar_binding-like"/>
    <property type="match status" value="1"/>
</dbReference>
<evidence type="ECO:0000313" key="6">
    <source>
        <dbReference type="Proteomes" id="UP000231451"/>
    </source>
</evidence>
<reference evidence="5 6" key="1">
    <citation type="submission" date="2017-10" db="EMBL/GenBank/DDBJ databases">
        <title>Draft genome sequences of strains TRE 1, TRE 9, TRE H and TRI 7, isolated from tamarins, belonging to four potential novel Bifidobacterium species.</title>
        <authorList>
            <person name="Mattarelli P."/>
            <person name="Modesto M."/>
            <person name="Puglisi E."/>
            <person name="Morelli L."/>
            <person name="Spezio C."/>
            <person name="Bonetti A."/>
            <person name="Sandri C."/>
        </authorList>
    </citation>
    <scope>NUCLEOTIDE SEQUENCE [LARGE SCALE GENOMIC DNA]</scope>
    <source>
        <strain evidence="6">TRI7</strain>
    </source>
</reference>
<dbReference type="AlphaFoldDB" id="A0A2M9HC67"/>
<feature type="domain" description="HTH lacI-type" evidence="4">
    <location>
        <begin position="4"/>
        <end position="65"/>
    </location>
</feature>
<dbReference type="Gene3D" id="3.40.50.2300">
    <property type="match status" value="2"/>
</dbReference>
<keyword evidence="6" id="KW-1185">Reference proteome</keyword>
<evidence type="ECO:0000313" key="5">
    <source>
        <dbReference type="EMBL" id="PJM74409.1"/>
    </source>
</evidence>
<dbReference type="Proteomes" id="UP000231451">
    <property type="component" value="Unassembled WGS sequence"/>
</dbReference>
<sequence length="337" mass="36855">MKKVTIRDVAKAAGVSPSTVSRAFSMPGRVSPETTKRIFAVADELGYHEIPIESRPSSGHRGLIAIIVPDMANQFFTDIVRSVQQECARQDVGLLVCESRESASQERKAFDRAVYYADGVILASSRMPDSMIRKCAQVKPVVVTNHIIRGVPSVVSDISDGMRQSVQHFKSLGFDRVTYLDGPAHSWSAGVCWNELTRACADEGLRIKRHWPGWPTYEGGYALVRDYLRSPTGAVLAYNDMMALGFIAGMRKNGYECPDAYSIIGIDDDIVGKLAWPALSSICRSTRMLGAKAAQMLLSRYTGGAVEATLQSVPTRLVVRDSTGPRSQRVPKGRGVV</sequence>
<keyword evidence="1" id="KW-0805">Transcription regulation</keyword>
<evidence type="ECO:0000256" key="1">
    <source>
        <dbReference type="ARBA" id="ARBA00023015"/>
    </source>
</evidence>
<dbReference type="InterPro" id="IPR028082">
    <property type="entry name" value="Peripla_BP_I"/>
</dbReference>
<evidence type="ECO:0000256" key="2">
    <source>
        <dbReference type="ARBA" id="ARBA00023125"/>
    </source>
</evidence>
<name>A0A2M9HC67_9BIFI</name>
<comment type="caution">
    <text evidence="5">The sequence shown here is derived from an EMBL/GenBank/DDBJ whole genome shotgun (WGS) entry which is preliminary data.</text>
</comment>
<evidence type="ECO:0000259" key="4">
    <source>
        <dbReference type="PROSITE" id="PS50932"/>
    </source>
</evidence>
<dbReference type="Gene3D" id="1.10.260.40">
    <property type="entry name" value="lambda repressor-like DNA-binding domains"/>
    <property type="match status" value="1"/>
</dbReference>
<organism evidence="5 6">
    <name type="scientific">Bifidobacterium simiarum</name>
    <dbReference type="NCBI Taxonomy" id="2045441"/>
    <lineage>
        <taxon>Bacteria</taxon>
        <taxon>Bacillati</taxon>
        <taxon>Actinomycetota</taxon>
        <taxon>Actinomycetes</taxon>
        <taxon>Bifidobacteriales</taxon>
        <taxon>Bifidobacteriaceae</taxon>
        <taxon>Bifidobacterium</taxon>
    </lineage>
</organism>
<dbReference type="OrthoDB" id="3258243at2"/>
<dbReference type="RefSeq" id="WP_100513813.1">
    <property type="nucleotide sequence ID" value="NZ_PEBK01000014.1"/>
</dbReference>
<dbReference type="InterPro" id="IPR000843">
    <property type="entry name" value="HTH_LacI"/>
</dbReference>
<keyword evidence="2" id="KW-0238">DNA-binding</keyword>
<dbReference type="InterPro" id="IPR010982">
    <property type="entry name" value="Lambda_DNA-bd_dom_sf"/>
</dbReference>
<dbReference type="EMBL" id="PEBK01000014">
    <property type="protein sequence ID" value="PJM74409.1"/>
    <property type="molecule type" value="Genomic_DNA"/>
</dbReference>
<dbReference type="SUPFAM" id="SSF47413">
    <property type="entry name" value="lambda repressor-like DNA-binding domains"/>
    <property type="match status" value="1"/>
</dbReference>
<evidence type="ECO:0000256" key="3">
    <source>
        <dbReference type="ARBA" id="ARBA00023163"/>
    </source>
</evidence>
<dbReference type="PANTHER" id="PTHR30146:SF138">
    <property type="entry name" value="TRANSCRIPTIONAL REGULATORY PROTEIN"/>
    <property type="match status" value="1"/>
</dbReference>
<dbReference type="Pfam" id="PF13377">
    <property type="entry name" value="Peripla_BP_3"/>
    <property type="match status" value="1"/>
</dbReference>
<dbReference type="SMART" id="SM00354">
    <property type="entry name" value="HTH_LACI"/>
    <property type="match status" value="1"/>
</dbReference>
<keyword evidence="3" id="KW-0804">Transcription</keyword>
<dbReference type="Pfam" id="PF00356">
    <property type="entry name" value="LacI"/>
    <property type="match status" value="1"/>
</dbReference>
<dbReference type="PROSITE" id="PS50932">
    <property type="entry name" value="HTH_LACI_2"/>
    <property type="match status" value="1"/>
</dbReference>
<dbReference type="GO" id="GO:0003700">
    <property type="term" value="F:DNA-binding transcription factor activity"/>
    <property type="evidence" value="ECO:0007669"/>
    <property type="project" value="TreeGrafter"/>
</dbReference>
<dbReference type="PANTHER" id="PTHR30146">
    <property type="entry name" value="LACI-RELATED TRANSCRIPTIONAL REPRESSOR"/>
    <property type="match status" value="1"/>
</dbReference>
<dbReference type="InterPro" id="IPR046335">
    <property type="entry name" value="LacI/GalR-like_sensor"/>
</dbReference>
<dbReference type="CDD" id="cd01392">
    <property type="entry name" value="HTH_LacI"/>
    <property type="match status" value="1"/>
</dbReference>